<keyword evidence="2 3" id="KW-0808">Transferase</keyword>
<dbReference type="EC" id="2.1.1.171" evidence="3"/>
<dbReference type="PROSITE" id="PS00092">
    <property type="entry name" value="N6_MTASE"/>
    <property type="match status" value="1"/>
</dbReference>
<proteinExistence type="predicted"/>
<dbReference type="GO" id="GO:0052913">
    <property type="term" value="F:16S rRNA (guanine(966)-N(2))-methyltransferase activity"/>
    <property type="evidence" value="ECO:0007669"/>
    <property type="project" value="UniProtKB-EC"/>
</dbReference>
<dbReference type="PANTHER" id="PTHR43542:SF1">
    <property type="entry name" value="METHYLTRANSFERASE"/>
    <property type="match status" value="1"/>
</dbReference>
<keyword evidence="4" id="KW-1185">Reference proteome</keyword>
<dbReference type="Gene3D" id="3.40.50.150">
    <property type="entry name" value="Vaccinia Virus protein VP39"/>
    <property type="match status" value="1"/>
</dbReference>
<dbReference type="Proteomes" id="UP000309544">
    <property type="component" value="Unassembled WGS sequence"/>
</dbReference>
<reference evidence="3 4" key="1">
    <citation type="submission" date="2019-05" db="EMBL/GenBank/DDBJ databases">
        <title>Draft Whole-Genome sequence of the green sulfur bacterium Prosthecochloris vibrioformis DSM 260.</title>
        <authorList>
            <person name="Meyer T.E."/>
            <person name="Kyndt J.A."/>
        </authorList>
    </citation>
    <scope>NUCLEOTIDE SEQUENCE [LARGE SCALE GENOMIC DNA]</scope>
    <source>
        <strain evidence="3 4">DSM 260</strain>
    </source>
</reference>
<dbReference type="RefSeq" id="WP_139626340.1">
    <property type="nucleotide sequence ID" value="NZ_VDCI01000002.1"/>
</dbReference>
<evidence type="ECO:0000256" key="1">
    <source>
        <dbReference type="ARBA" id="ARBA00022603"/>
    </source>
</evidence>
<protein>
    <submittedName>
        <fullName evidence="3">16S rRNA (Guanine(966)-N(2))-methyltransferase RsmD</fullName>
        <ecNumber evidence="3">2.1.1.171</ecNumber>
    </submittedName>
</protein>
<dbReference type="GO" id="GO:0003676">
    <property type="term" value="F:nucleic acid binding"/>
    <property type="evidence" value="ECO:0007669"/>
    <property type="project" value="InterPro"/>
</dbReference>
<evidence type="ECO:0000313" key="4">
    <source>
        <dbReference type="Proteomes" id="UP000309544"/>
    </source>
</evidence>
<dbReference type="PIRSF" id="PIRSF004553">
    <property type="entry name" value="CHP00095"/>
    <property type="match status" value="1"/>
</dbReference>
<organism evidence="3 4">
    <name type="scientific">Prosthecochloris vibrioformis</name>
    <name type="common">Chlorobium vibrioforme</name>
    <dbReference type="NCBI Taxonomy" id="1098"/>
    <lineage>
        <taxon>Bacteria</taxon>
        <taxon>Pseudomonadati</taxon>
        <taxon>Chlorobiota</taxon>
        <taxon>Chlorobiia</taxon>
        <taxon>Chlorobiales</taxon>
        <taxon>Chlorobiaceae</taxon>
        <taxon>Prosthecochloris</taxon>
    </lineage>
</organism>
<dbReference type="InterPro" id="IPR029063">
    <property type="entry name" value="SAM-dependent_MTases_sf"/>
</dbReference>
<dbReference type="PANTHER" id="PTHR43542">
    <property type="entry name" value="METHYLTRANSFERASE"/>
    <property type="match status" value="1"/>
</dbReference>
<keyword evidence="1 3" id="KW-0489">Methyltransferase</keyword>
<sequence length="185" mass="20910">MQIQRGLYKGQKLQRAATSSIRPCTGRVKKSLFDTLLSRIDIDESRVLDLFAGFGNLGFEALSLGAREATFVDQDRRSLSSITTTADKLGLRKEARIVRHDVTRFIALAPEHSTYDIIFCDPPYSWPDYEGLIALIFHKPLLAQGGWLLIEHDARHRFTELPEYAFHKEYGNTVVTFFTPTGACS</sequence>
<dbReference type="SUPFAM" id="SSF53335">
    <property type="entry name" value="S-adenosyl-L-methionine-dependent methyltransferases"/>
    <property type="match status" value="1"/>
</dbReference>
<gene>
    <name evidence="3" type="primary">rsmD</name>
    <name evidence="3" type="ORF">FGF68_04200</name>
</gene>
<evidence type="ECO:0000313" key="3">
    <source>
        <dbReference type="EMBL" id="TNJ37417.1"/>
    </source>
</evidence>
<evidence type="ECO:0000256" key="2">
    <source>
        <dbReference type="ARBA" id="ARBA00022679"/>
    </source>
</evidence>
<dbReference type="CDD" id="cd02440">
    <property type="entry name" value="AdoMet_MTases"/>
    <property type="match status" value="1"/>
</dbReference>
<dbReference type="EMBL" id="VDCI01000002">
    <property type="protein sequence ID" value="TNJ37417.1"/>
    <property type="molecule type" value="Genomic_DNA"/>
</dbReference>
<dbReference type="AlphaFoldDB" id="A0A5C4S2Q5"/>
<comment type="caution">
    <text evidence="3">The sequence shown here is derived from an EMBL/GenBank/DDBJ whole genome shotgun (WGS) entry which is preliminary data.</text>
</comment>
<dbReference type="InterPro" id="IPR002052">
    <property type="entry name" value="DNA_methylase_N6_adenine_CS"/>
</dbReference>
<name>A0A5C4S2Q5_PROVB</name>
<dbReference type="InterPro" id="IPR004398">
    <property type="entry name" value="RNA_MeTrfase_RsmD"/>
</dbReference>
<dbReference type="NCBIfam" id="TIGR00095">
    <property type="entry name" value="16S rRNA (guanine(966)-N(2))-methyltransferase RsmD"/>
    <property type="match status" value="1"/>
</dbReference>
<accession>A0A5C4S2Q5</accession>
<dbReference type="Pfam" id="PF03602">
    <property type="entry name" value="Cons_hypoth95"/>
    <property type="match status" value="1"/>
</dbReference>